<dbReference type="Proteomes" id="UP000060487">
    <property type="component" value="Unassembled WGS sequence"/>
</dbReference>
<evidence type="ECO:0000256" key="1">
    <source>
        <dbReference type="ARBA" id="ARBA00022741"/>
    </source>
</evidence>
<dbReference type="InterPro" id="IPR002197">
    <property type="entry name" value="HTH_Fis"/>
</dbReference>
<keyword evidence="7" id="KW-1185">Reference proteome</keyword>
<dbReference type="PANTHER" id="PTHR32071">
    <property type="entry name" value="TRANSCRIPTIONAL REGULATORY PROTEIN"/>
    <property type="match status" value="1"/>
</dbReference>
<evidence type="ECO:0000259" key="5">
    <source>
        <dbReference type="PROSITE" id="PS50045"/>
    </source>
</evidence>
<reference evidence="6 7" key="1">
    <citation type="submission" date="2015-11" db="EMBL/GenBank/DDBJ databases">
        <authorList>
            <person name="Lin W."/>
        </authorList>
    </citation>
    <scope>NUCLEOTIDE SEQUENCE [LARGE SCALE GENOMIC DNA]</scope>
    <source>
        <strain evidence="6 7">HCH-1</strain>
    </source>
</reference>
<evidence type="ECO:0000313" key="6">
    <source>
        <dbReference type="EMBL" id="KWT85776.1"/>
    </source>
</evidence>
<dbReference type="RefSeq" id="WP_085052288.1">
    <property type="nucleotide sequence ID" value="NZ_LNQR01000059.1"/>
</dbReference>
<dbReference type="PRINTS" id="PR01590">
    <property type="entry name" value="HTHFIS"/>
</dbReference>
<dbReference type="PANTHER" id="PTHR32071:SF119">
    <property type="entry name" value="SIGMA L-DEPENDENT TRANSCRIPTIONAL REGULATOR YPLP-RELATED"/>
    <property type="match status" value="1"/>
</dbReference>
<dbReference type="InterPro" id="IPR058031">
    <property type="entry name" value="AAA_lid_NorR"/>
</dbReference>
<dbReference type="Gene3D" id="3.40.50.300">
    <property type="entry name" value="P-loop containing nucleotide triphosphate hydrolases"/>
    <property type="match status" value="1"/>
</dbReference>
<sequence length="331" mass="37279">MEVDAIRLTKNAKMLKVLKDAEKAASLINMSVLISGEDSFGKELIARKIHSEGERKHKPFLTISTSAFAADIAEKELFGWKKGTFAGAIEDKTGILAKGNGGTLYIEDIDRIDANLQAKLYKFIVEKKYRPLGSTHAIKSDARVIGSTGRKLSEAVKKGNFREDLYKILKSLEIKLPPLRERKEDLLPMAMYLLDYYSKKYETGHKEFSESAIKFITGYDWPDNLRELSHAIKKSAVLSDTPIIQHNDLILDIPSKYSIYEFLDEKLSKYLTEIGDIKGGSLYGAIISEVEKSLLTIVLKEVKGNQLRASKILGINRNTLRSKIKQYDIKS</sequence>
<dbReference type="PROSITE" id="PS50045">
    <property type="entry name" value="SIGMA54_INTERACT_4"/>
    <property type="match status" value="1"/>
</dbReference>
<dbReference type="Gene3D" id="1.10.8.60">
    <property type="match status" value="1"/>
</dbReference>
<evidence type="ECO:0000256" key="3">
    <source>
        <dbReference type="ARBA" id="ARBA00023015"/>
    </source>
</evidence>
<protein>
    <submittedName>
        <fullName evidence="6">Acetoacetate metabolism regulatory protein AtoC</fullName>
    </submittedName>
</protein>
<name>A0ABR5SF82_9BACT</name>
<dbReference type="InterPro" id="IPR009057">
    <property type="entry name" value="Homeodomain-like_sf"/>
</dbReference>
<keyword evidence="2" id="KW-0067">ATP-binding</keyword>
<dbReference type="InterPro" id="IPR027417">
    <property type="entry name" value="P-loop_NTPase"/>
</dbReference>
<dbReference type="EMBL" id="LNQR01000059">
    <property type="protein sequence ID" value="KWT85776.1"/>
    <property type="molecule type" value="Genomic_DNA"/>
</dbReference>
<accession>A0ABR5SF82</accession>
<dbReference type="Pfam" id="PF00158">
    <property type="entry name" value="Sigma54_activat"/>
    <property type="match status" value="1"/>
</dbReference>
<feature type="domain" description="Sigma-54 factor interaction" evidence="5">
    <location>
        <begin position="7"/>
        <end position="237"/>
    </location>
</feature>
<evidence type="ECO:0000313" key="7">
    <source>
        <dbReference type="Proteomes" id="UP000060487"/>
    </source>
</evidence>
<dbReference type="SUPFAM" id="SSF52540">
    <property type="entry name" value="P-loop containing nucleoside triphosphate hydrolases"/>
    <property type="match status" value="1"/>
</dbReference>
<gene>
    <name evidence="6" type="ORF">ASN18_1669</name>
</gene>
<dbReference type="SUPFAM" id="SSF46689">
    <property type="entry name" value="Homeodomain-like"/>
    <property type="match status" value="1"/>
</dbReference>
<keyword evidence="4" id="KW-0804">Transcription</keyword>
<keyword evidence="1" id="KW-0547">Nucleotide-binding</keyword>
<evidence type="ECO:0000256" key="4">
    <source>
        <dbReference type="ARBA" id="ARBA00023163"/>
    </source>
</evidence>
<dbReference type="Pfam" id="PF02954">
    <property type="entry name" value="HTH_8"/>
    <property type="match status" value="1"/>
</dbReference>
<dbReference type="Gene3D" id="1.10.10.60">
    <property type="entry name" value="Homeodomain-like"/>
    <property type="match status" value="1"/>
</dbReference>
<dbReference type="CDD" id="cd00009">
    <property type="entry name" value="AAA"/>
    <property type="match status" value="1"/>
</dbReference>
<proteinExistence type="predicted"/>
<comment type="caution">
    <text evidence="6">The sequence shown here is derived from an EMBL/GenBank/DDBJ whole genome shotgun (WGS) entry which is preliminary data.</text>
</comment>
<evidence type="ECO:0000256" key="2">
    <source>
        <dbReference type="ARBA" id="ARBA00022840"/>
    </source>
</evidence>
<dbReference type="Pfam" id="PF25601">
    <property type="entry name" value="AAA_lid_14"/>
    <property type="match status" value="1"/>
</dbReference>
<keyword evidence="3" id="KW-0805">Transcription regulation</keyword>
<dbReference type="InterPro" id="IPR002078">
    <property type="entry name" value="Sigma_54_int"/>
</dbReference>
<organism evidence="6 7">
    <name type="scientific">Candidatus Magnetominusculus xianensis</name>
    <dbReference type="NCBI Taxonomy" id="1748249"/>
    <lineage>
        <taxon>Bacteria</taxon>
        <taxon>Pseudomonadati</taxon>
        <taxon>Nitrospirota</taxon>
        <taxon>Nitrospiria</taxon>
        <taxon>Nitrospirales</taxon>
        <taxon>Nitrospiraceae</taxon>
        <taxon>Candidatus Magnetominusculus</taxon>
    </lineage>
</organism>